<evidence type="ECO:0000256" key="7">
    <source>
        <dbReference type="PROSITE-ProRule" id="PRU00042"/>
    </source>
</evidence>
<feature type="region of interest" description="Disordered" evidence="8">
    <location>
        <begin position="104"/>
        <end position="165"/>
    </location>
</feature>
<dbReference type="PANTHER" id="PTHR45988">
    <property type="entry name" value="C2H2 TYPE ZINC FINGER TRANSCRIPTION FACTOR FAMILY-RELATED"/>
    <property type="match status" value="1"/>
</dbReference>
<protein>
    <recommendedName>
        <fullName evidence="9">C2H2-type domain-containing protein</fullName>
    </recommendedName>
</protein>
<evidence type="ECO:0000256" key="2">
    <source>
        <dbReference type="ARBA" id="ARBA00022737"/>
    </source>
</evidence>
<feature type="domain" description="C2H2-type" evidence="9">
    <location>
        <begin position="170"/>
        <end position="197"/>
    </location>
</feature>
<proteinExistence type="predicted"/>
<name>A0ABR2PRC4_9ROSI</name>
<dbReference type="Proteomes" id="UP001396334">
    <property type="component" value="Unassembled WGS sequence"/>
</dbReference>
<keyword evidence="5" id="KW-0805">Transcription regulation</keyword>
<evidence type="ECO:0000256" key="3">
    <source>
        <dbReference type="ARBA" id="ARBA00022771"/>
    </source>
</evidence>
<evidence type="ECO:0000256" key="8">
    <source>
        <dbReference type="SAM" id="MobiDB-lite"/>
    </source>
</evidence>
<keyword evidence="6" id="KW-0804">Transcription</keyword>
<dbReference type="SUPFAM" id="SSF57667">
    <property type="entry name" value="beta-beta-alpha zinc fingers"/>
    <property type="match status" value="1"/>
</dbReference>
<dbReference type="EMBL" id="JBBPBN010000052">
    <property type="protein sequence ID" value="KAK8990970.1"/>
    <property type="molecule type" value="Genomic_DNA"/>
</dbReference>
<dbReference type="PROSITE" id="PS50157">
    <property type="entry name" value="ZINC_FINGER_C2H2_2"/>
    <property type="match status" value="1"/>
</dbReference>
<comment type="caution">
    <text evidence="10">The sequence shown here is derived from an EMBL/GenBank/DDBJ whole genome shotgun (WGS) entry which is preliminary data.</text>
</comment>
<gene>
    <name evidence="10" type="ORF">V6N11_061997</name>
</gene>
<keyword evidence="1" id="KW-0479">Metal-binding</keyword>
<evidence type="ECO:0000256" key="6">
    <source>
        <dbReference type="ARBA" id="ARBA00023163"/>
    </source>
</evidence>
<dbReference type="Pfam" id="PF13912">
    <property type="entry name" value="zf-C2H2_6"/>
    <property type="match status" value="1"/>
</dbReference>
<keyword evidence="3 7" id="KW-0863">Zinc-finger</keyword>
<organism evidence="10 11">
    <name type="scientific">Hibiscus sabdariffa</name>
    <name type="common">roselle</name>
    <dbReference type="NCBI Taxonomy" id="183260"/>
    <lineage>
        <taxon>Eukaryota</taxon>
        <taxon>Viridiplantae</taxon>
        <taxon>Streptophyta</taxon>
        <taxon>Embryophyta</taxon>
        <taxon>Tracheophyta</taxon>
        <taxon>Spermatophyta</taxon>
        <taxon>Magnoliopsida</taxon>
        <taxon>eudicotyledons</taxon>
        <taxon>Gunneridae</taxon>
        <taxon>Pentapetalae</taxon>
        <taxon>rosids</taxon>
        <taxon>malvids</taxon>
        <taxon>Malvales</taxon>
        <taxon>Malvaceae</taxon>
        <taxon>Malvoideae</taxon>
        <taxon>Hibiscus</taxon>
    </lineage>
</organism>
<evidence type="ECO:0000259" key="9">
    <source>
        <dbReference type="PROSITE" id="PS50157"/>
    </source>
</evidence>
<accession>A0ABR2PRC4</accession>
<evidence type="ECO:0000256" key="5">
    <source>
        <dbReference type="ARBA" id="ARBA00023015"/>
    </source>
</evidence>
<keyword evidence="11" id="KW-1185">Reference proteome</keyword>
<keyword evidence="4" id="KW-0862">Zinc</keyword>
<dbReference type="SMART" id="SM00355">
    <property type="entry name" value="ZnF_C2H2"/>
    <property type="match status" value="2"/>
</dbReference>
<sequence length="200" mass="22760">MKHSPEEDDRRRFTCFSSEKQEDVDDDSFSCFGCKERFPTMKLFCQHMKTNHRQMNSNGIGFRRETETKAITKCSPTGKRGRRQAAGEEFLSVYHGSLVVSQSQVKTKLEEEEEDERDSTRKRRETEDSMPKQVALSAFSEPADKECKSVSSHGRKLKNPRPAKAVKSVHQCEICGKMFGTGQALGGHKTSHRMKVPLVK</sequence>
<dbReference type="InterPro" id="IPR013087">
    <property type="entry name" value="Znf_C2H2_type"/>
</dbReference>
<evidence type="ECO:0000313" key="11">
    <source>
        <dbReference type="Proteomes" id="UP001396334"/>
    </source>
</evidence>
<evidence type="ECO:0000256" key="4">
    <source>
        <dbReference type="ARBA" id="ARBA00022833"/>
    </source>
</evidence>
<dbReference type="InterPro" id="IPR036236">
    <property type="entry name" value="Znf_C2H2_sf"/>
</dbReference>
<evidence type="ECO:0000313" key="10">
    <source>
        <dbReference type="EMBL" id="KAK8990970.1"/>
    </source>
</evidence>
<dbReference type="PROSITE" id="PS00028">
    <property type="entry name" value="ZINC_FINGER_C2H2_1"/>
    <property type="match status" value="2"/>
</dbReference>
<keyword evidence="2" id="KW-0677">Repeat</keyword>
<dbReference type="PANTHER" id="PTHR45988:SF18">
    <property type="entry name" value="C2H2-TYPE ZINC FINGER FAMILY PROTEIN"/>
    <property type="match status" value="1"/>
</dbReference>
<reference evidence="10 11" key="1">
    <citation type="journal article" date="2024" name="G3 (Bethesda)">
        <title>Genome assembly of Hibiscus sabdariffa L. provides insights into metabolisms of medicinal natural products.</title>
        <authorList>
            <person name="Kim T."/>
        </authorList>
    </citation>
    <scope>NUCLEOTIDE SEQUENCE [LARGE SCALE GENOMIC DNA]</scope>
    <source>
        <strain evidence="10">TK-2024</strain>
        <tissue evidence="10">Old leaves</tissue>
    </source>
</reference>
<dbReference type="InterPro" id="IPR044653">
    <property type="entry name" value="AZF1/2/3-like"/>
</dbReference>
<evidence type="ECO:0000256" key="1">
    <source>
        <dbReference type="ARBA" id="ARBA00022723"/>
    </source>
</evidence>